<keyword evidence="4 5" id="KW-0119">Carbohydrate metabolism</keyword>
<dbReference type="PANTHER" id="PTHR10091:SF0">
    <property type="entry name" value="GALACTOSE MUTAROTASE"/>
    <property type="match status" value="1"/>
</dbReference>
<gene>
    <name evidence="7" type="ORF">JOF59_005498</name>
</gene>
<sequence>MPRPTVHRTPFGSAHGTETGLWTLDSGTGVRAEVLTYGASLHRLTVPDTAGSAASVVRSLATIDDYTGKHPYFGAVVGRYANRIAHGRFSLDGATHHIPANDRGHALHGGPEGFHTKIWDATSDTTDSTASVRLTLHSPDGDMGFPGALDVSVTYTLDTAGTLAVDYASVTDRATVVNLTNHAYFELAGHGDVLGHLLEVDADTYLPVDGDGIPAGPPVAVRGTAFDLTAARVLGERTALEDEQLRLAGGFDHCWVLREPAGAPAGGLRRAARLTAPAEGRVLDVWTTEPGIQVYTANQLDGSFTDGDGRSHDRHGAVCLETQHLPDSPNRPGQPSTVLRPGETARSRTELRFPHLER</sequence>
<evidence type="ECO:0000313" key="8">
    <source>
        <dbReference type="Proteomes" id="UP001519311"/>
    </source>
</evidence>
<dbReference type="EMBL" id="JAGINS010000001">
    <property type="protein sequence ID" value="MBP2363098.1"/>
    <property type="molecule type" value="Genomic_DNA"/>
</dbReference>
<evidence type="ECO:0000256" key="1">
    <source>
        <dbReference type="ARBA" id="ARBA00005028"/>
    </source>
</evidence>
<dbReference type="EC" id="5.1.3.3" evidence="5"/>
<organism evidence="7 8">
    <name type="scientific">Streptomyces clavifer</name>
    <dbReference type="NCBI Taxonomy" id="68188"/>
    <lineage>
        <taxon>Bacteria</taxon>
        <taxon>Bacillati</taxon>
        <taxon>Actinomycetota</taxon>
        <taxon>Actinomycetes</taxon>
        <taxon>Kitasatosporales</taxon>
        <taxon>Streptomycetaceae</taxon>
        <taxon>Streptomyces</taxon>
    </lineage>
</organism>
<feature type="region of interest" description="Disordered" evidence="6">
    <location>
        <begin position="322"/>
        <end position="358"/>
    </location>
</feature>
<dbReference type="GO" id="GO:0004034">
    <property type="term" value="F:aldose 1-epimerase activity"/>
    <property type="evidence" value="ECO:0007669"/>
    <property type="project" value="UniProtKB-EC"/>
</dbReference>
<dbReference type="InterPro" id="IPR047215">
    <property type="entry name" value="Galactose_mutarotase-like"/>
</dbReference>
<dbReference type="Proteomes" id="UP001519311">
    <property type="component" value="Unassembled WGS sequence"/>
</dbReference>
<dbReference type="CDD" id="cd09019">
    <property type="entry name" value="galactose_mutarotase_like"/>
    <property type="match status" value="1"/>
</dbReference>
<comment type="catalytic activity">
    <reaction evidence="5">
        <text>alpha-D-glucose = beta-D-glucose</text>
        <dbReference type="Rhea" id="RHEA:10264"/>
        <dbReference type="ChEBI" id="CHEBI:15903"/>
        <dbReference type="ChEBI" id="CHEBI:17925"/>
        <dbReference type="EC" id="5.1.3.3"/>
    </reaction>
</comment>
<comment type="similarity">
    <text evidence="2 5">Belongs to the aldose epimerase family.</text>
</comment>
<accession>A0ABS4VH38</accession>
<evidence type="ECO:0000256" key="3">
    <source>
        <dbReference type="ARBA" id="ARBA00023235"/>
    </source>
</evidence>
<comment type="pathway">
    <text evidence="1 5">Carbohydrate metabolism; hexose metabolism.</text>
</comment>
<dbReference type="Pfam" id="PF01263">
    <property type="entry name" value="Aldose_epim"/>
    <property type="match status" value="1"/>
</dbReference>
<dbReference type="NCBIfam" id="NF008277">
    <property type="entry name" value="PRK11055.1"/>
    <property type="match status" value="1"/>
</dbReference>
<name>A0ABS4VH38_9ACTN</name>
<dbReference type="InterPro" id="IPR011013">
    <property type="entry name" value="Gal_mutarotase_sf_dom"/>
</dbReference>
<protein>
    <recommendedName>
        <fullName evidence="5">Aldose 1-epimerase</fullName>
        <ecNumber evidence="5">5.1.3.3</ecNumber>
    </recommendedName>
</protein>
<dbReference type="InterPro" id="IPR014718">
    <property type="entry name" value="GH-type_carb-bd"/>
</dbReference>
<reference evidence="7 8" key="1">
    <citation type="submission" date="2021-03" db="EMBL/GenBank/DDBJ databases">
        <title>Sequencing the genomes of 1000 actinobacteria strains.</title>
        <authorList>
            <person name="Klenk H.-P."/>
        </authorList>
    </citation>
    <scope>NUCLEOTIDE SEQUENCE [LARGE SCALE GENOMIC DNA]</scope>
    <source>
        <strain evidence="7 8">DSM 40843</strain>
    </source>
</reference>
<evidence type="ECO:0000256" key="5">
    <source>
        <dbReference type="PIRNR" id="PIRNR005096"/>
    </source>
</evidence>
<keyword evidence="8" id="KW-1185">Reference proteome</keyword>
<dbReference type="RefSeq" id="WP_209471112.1">
    <property type="nucleotide sequence ID" value="NZ_BMWJ01000005.1"/>
</dbReference>
<dbReference type="SUPFAM" id="SSF74650">
    <property type="entry name" value="Galactose mutarotase-like"/>
    <property type="match status" value="1"/>
</dbReference>
<evidence type="ECO:0000256" key="2">
    <source>
        <dbReference type="ARBA" id="ARBA00006206"/>
    </source>
</evidence>
<proteinExistence type="inferred from homology"/>
<dbReference type="InterPro" id="IPR008183">
    <property type="entry name" value="Aldose_1/G6P_1-epimerase"/>
</dbReference>
<dbReference type="PANTHER" id="PTHR10091">
    <property type="entry name" value="ALDOSE-1-EPIMERASE"/>
    <property type="match status" value="1"/>
</dbReference>
<evidence type="ECO:0000256" key="4">
    <source>
        <dbReference type="ARBA" id="ARBA00023277"/>
    </source>
</evidence>
<evidence type="ECO:0000313" key="7">
    <source>
        <dbReference type="EMBL" id="MBP2363098.1"/>
    </source>
</evidence>
<evidence type="ECO:0000256" key="6">
    <source>
        <dbReference type="SAM" id="MobiDB-lite"/>
    </source>
</evidence>
<dbReference type="InterPro" id="IPR015443">
    <property type="entry name" value="Aldose_1-epimerase"/>
</dbReference>
<keyword evidence="3 5" id="KW-0413">Isomerase</keyword>
<feature type="compositionally biased region" description="Basic and acidic residues" evidence="6">
    <location>
        <begin position="343"/>
        <end position="358"/>
    </location>
</feature>
<dbReference type="PIRSF" id="PIRSF005096">
    <property type="entry name" value="GALM"/>
    <property type="match status" value="1"/>
</dbReference>
<dbReference type="Gene3D" id="2.70.98.10">
    <property type="match status" value="1"/>
</dbReference>
<comment type="caution">
    <text evidence="7">The sequence shown here is derived from an EMBL/GenBank/DDBJ whole genome shotgun (WGS) entry which is preliminary data.</text>
</comment>